<sequence>MAENDSLDVLSDLSFLLAQDDSLNDELTILCEILEDSDDSDNASNKDVALPTEAATTSLKAQEKPNKHEKIGTGRTKYEVRQREEMFLLRQQVDQLKRQLYARLATAKRPMEMSMWERAAKIERLEKNRSLHENEQLKEAVNQQATFIEQMEKFCCKKPRLATAAIHSESWQDYRLAAQESLRVAAIHAIADRQYRRMQNAFIQAGIFGRTSNFHRGRVIPKEEGKSCIFELINLVALHAPFRVVSDSMWKVFNGERSPRWPEGAVENVDVIDENTVYSRLVHSTPDGTTSHANNIRKRYVEPNRELFVSRTVLEDALVPHMSKGAIENKWSWLEVVPLQSNPNSHCFMTQVIVDVAPGAVVTTAEELATLEAMMQHASLLKSTQMTDAGWFNMEVTHIDNMDIPYPKLRSLVERGSLFMKTLEATVNETIRSHRQMRA</sequence>
<evidence type="ECO:0000256" key="1">
    <source>
        <dbReference type="SAM" id="MobiDB-lite"/>
    </source>
</evidence>
<feature type="compositionally biased region" description="Basic and acidic residues" evidence="1">
    <location>
        <begin position="61"/>
        <end position="76"/>
    </location>
</feature>
<evidence type="ECO:0000313" key="3">
    <source>
        <dbReference type="Proteomes" id="UP000481153"/>
    </source>
</evidence>
<dbReference type="AlphaFoldDB" id="A0A6G0X7W8"/>
<reference evidence="2 3" key="1">
    <citation type="submission" date="2019-07" db="EMBL/GenBank/DDBJ databases">
        <title>Genomics analysis of Aphanomyces spp. identifies a new class of oomycete effector associated with host adaptation.</title>
        <authorList>
            <person name="Gaulin E."/>
        </authorList>
    </citation>
    <scope>NUCLEOTIDE SEQUENCE [LARGE SCALE GENOMIC DNA]</scope>
    <source>
        <strain evidence="2 3">ATCC 201684</strain>
    </source>
</reference>
<dbReference type="EMBL" id="VJMJ01000091">
    <property type="protein sequence ID" value="KAF0735946.1"/>
    <property type="molecule type" value="Genomic_DNA"/>
</dbReference>
<proteinExistence type="predicted"/>
<evidence type="ECO:0008006" key="4">
    <source>
        <dbReference type="Google" id="ProtNLM"/>
    </source>
</evidence>
<accession>A0A6G0X7W8</accession>
<evidence type="ECO:0000313" key="2">
    <source>
        <dbReference type="EMBL" id="KAF0735946.1"/>
    </source>
</evidence>
<keyword evidence="3" id="KW-1185">Reference proteome</keyword>
<protein>
    <recommendedName>
        <fullName evidence="4">START domain-containing protein</fullName>
    </recommendedName>
</protein>
<dbReference type="Proteomes" id="UP000481153">
    <property type="component" value="Unassembled WGS sequence"/>
</dbReference>
<gene>
    <name evidence="2" type="ORF">Ae201684_007696</name>
</gene>
<dbReference type="VEuPathDB" id="FungiDB:AeMF1_018895"/>
<name>A0A6G0X7W8_9STRA</name>
<organism evidence="2 3">
    <name type="scientific">Aphanomyces euteiches</name>
    <dbReference type="NCBI Taxonomy" id="100861"/>
    <lineage>
        <taxon>Eukaryota</taxon>
        <taxon>Sar</taxon>
        <taxon>Stramenopiles</taxon>
        <taxon>Oomycota</taxon>
        <taxon>Saprolegniomycetes</taxon>
        <taxon>Saprolegniales</taxon>
        <taxon>Verrucalvaceae</taxon>
        <taxon>Aphanomyces</taxon>
    </lineage>
</organism>
<feature type="region of interest" description="Disordered" evidence="1">
    <location>
        <begin position="54"/>
        <end position="76"/>
    </location>
</feature>
<comment type="caution">
    <text evidence="2">The sequence shown here is derived from an EMBL/GenBank/DDBJ whole genome shotgun (WGS) entry which is preliminary data.</text>
</comment>